<keyword evidence="1" id="KW-0812">Transmembrane</keyword>
<reference evidence="2 3" key="1">
    <citation type="submission" date="2021-03" db="EMBL/GenBank/DDBJ databases">
        <title>Genomic Encyclopedia of Type Strains, Phase IV (KMG-IV): sequencing the most valuable type-strain genomes for metagenomic binning, comparative biology and taxonomic classification.</title>
        <authorList>
            <person name="Goeker M."/>
        </authorList>
    </citation>
    <scope>NUCLEOTIDE SEQUENCE [LARGE SCALE GENOMIC DNA]</scope>
    <source>
        <strain evidence="2 3">DSM 27563</strain>
    </source>
</reference>
<keyword evidence="3" id="KW-1185">Reference proteome</keyword>
<feature type="transmembrane region" description="Helical" evidence="1">
    <location>
        <begin position="208"/>
        <end position="227"/>
    </location>
</feature>
<keyword evidence="1" id="KW-1133">Transmembrane helix</keyword>
<name>A0ABS4KDV7_9FIRM</name>
<dbReference type="RefSeq" id="WP_210061684.1">
    <property type="nucleotide sequence ID" value="NZ_JAGGLJ010000015.1"/>
</dbReference>
<evidence type="ECO:0000313" key="2">
    <source>
        <dbReference type="EMBL" id="MBP2025940.1"/>
    </source>
</evidence>
<gene>
    <name evidence="2" type="ORF">J2Z71_001491</name>
</gene>
<keyword evidence="1" id="KW-0472">Membrane</keyword>
<evidence type="ECO:0000313" key="3">
    <source>
        <dbReference type="Proteomes" id="UP001519306"/>
    </source>
</evidence>
<evidence type="ECO:0000256" key="1">
    <source>
        <dbReference type="SAM" id="Phobius"/>
    </source>
</evidence>
<accession>A0ABS4KDV7</accession>
<feature type="transmembrane region" description="Helical" evidence="1">
    <location>
        <begin position="300"/>
        <end position="320"/>
    </location>
</feature>
<proteinExistence type="predicted"/>
<organism evidence="2 3">
    <name type="scientific">Peptoniphilus stercorisuis</name>
    <dbReference type="NCBI Taxonomy" id="1436965"/>
    <lineage>
        <taxon>Bacteria</taxon>
        <taxon>Bacillati</taxon>
        <taxon>Bacillota</taxon>
        <taxon>Tissierellia</taxon>
        <taxon>Tissierellales</taxon>
        <taxon>Peptoniphilaceae</taxon>
        <taxon>Peptoniphilus</taxon>
    </lineage>
</organism>
<protein>
    <submittedName>
        <fullName evidence="2">Uncharacterized protein</fullName>
    </submittedName>
</protein>
<sequence length="321" mass="38630">MFKNIKEKTNSIKADLTVFDNLQKEFNKQFIDQDDANFYFPEEIYGLLQENKDILYFSENKRLTSAITNDYFQMDFLVLEIQRLFEKITSKSFRSSTLHQNHFYIKNNYRKRLQSILYSEDTFRDIRYSIQLSNLKDKLDISTENLRNVIKNHILNNTLDDNLVTPLKDDKLYILYFNETIEIYKKIKELLEKIIDNKNLKKKEFKSLILAIFSLSIPIILFLPDYMNYKEIEDNLTYTLSYKENLIYDSLKRNTDLNEFSTILNHGYDNSNLSKEDIKILKKQEDIINTKNERKYKRTYFIKVTFTIFAIISFLLIILFF</sequence>
<dbReference type="EMBL" id="JAGGLJ010000015">
    <property type="protein sequence ID" value="MBP2025940.1"/>
    <property type="molecule type" value="Genomic_DNA"/>
</dbReference>
<dbReference type="Proteomes" id="UP001519306">
    <property type="component" value="Unassembled WGS sequence"/>
</dbReference>
<comment type="caution">
    <text evidence="2">The sequence shown here is derived from an EMBL/GenBank/DDBJ whole genome shotgun (WGS) entry which is preliminary data.</text>
</comment>